<organism evidence="2 3">
    <name type="scientific">Bacillus oleivorans</name>
    <dbReference type="NCBI Taxonomy" id="1448271"/>
    <lineage>
        <taxon>Bacteria</taxon>
        <taxon>Bacillati</taxon>
        <taxon>Bacillota</taxon>
        <taxon>Bacilli</taxon>
        <taxon>Bacillales</taxon>
        <taxon>Bacillaceae</taxon>
        <taxon>Bacillus</taxon>
    </lineage>
</organism>
<gene>
    <name evidence="2" type="ORF">SAMN05877753_10419</name>
</gene>
<keyword evidence="1" id="KW-1133">Transmembrane helix</keyword>
<reference evidence="2 3" key="1">
    <citation type="submission" date="2017-08" db="EMBL/GenBank/DDBJ databases">
        <authorList>
            <person name="de Groot N.N."/>
        </authorList>
    </citation>
    <scope>NUCLEOTIDE SEQUENCE [LARGE SCALE GENOMIC DNA]</scope>
    <source>
        <strain evidence="2 3">JC228</strain>
    </source>
</reference>
<dbReference type="AlphaFoldDB" id="A0A285CRW1"/>
<evidence type="ECO:0000256" key="1">
    <source>
        <dbReference type="SAM" id="Phobius"/>
    </source>
</evidence>
<name>A0A285CRW1_9BACI</name>
<dbReference type="Proteomes" id="UP000219546">
    <property type="component" value="Unassembled WGS sequence"/>
</dbReference>
<keyword evidence="3" id="KW-1185">Reference proteome</keyword>
<accession>A0A285CRW1</accession>
<feature type="transmembrane region" description="Helical" evidence="1">
    <location>
        <begin position="14"/>
        <end position="36"/>
    </location>
</feature>
<sequence>MYVGIVVIGDYRKVLVKIMDGCISQILILSVILGFYQSKFLPISQIRHFISQSWHSIGQSRDSISQIVFL</sequence>
<evidence type="ECO:0000313" key="3">
    <source>
        <dbReference type="Proteomes" id="UP000219546"/>
    </source>
</evidence>
<protein>
    <submittedName>
        <fullName evidence="2">Uncharacterized protein</fullName>
    </submittedName>
</protein>
<proteinExistence type="predicted"/>
<keyword evidence="1" id="KW-0472">Membrane</keyword>
<dbReference type="EMBL" id="OAOP01000004">
    <property type="protein sequence ID" value="SNX70297.1"/>
    <property type="molecule type" value="Genomic_DNA"/>
</dbReference>
<keyword evidence="1" id="KW-0812">Transmembrane</keyword>
<evidence type="ECO:0000313" key="2">
    <source>
        <dbReference type="EMBL" id="SNX70297.1"/>
    </source>
</evidence>